<dbReference type="InterPro" id="IPR004680">
    <property type="entry name" value="Cit_transptr-like_dom"/>
</dbReference>
<feature type="region of interest" description="Disordered" evidence="6">
    <location>
        <begin position="1"/>
        <end position="33"/>
    </location>
</feature>
<evidence type="ECO:0000256" key="3">
    <source>
        <dbReference type="ARBA" id="ARBA00022692"/>
    </source>
</evidence>
<reference evidence="11" key="1">
    <citation type="submission" date="2012-05" db="EMBL/GenBank/DDBJ databases">
        <title>Whole Genome Assembly of Lutzomyia longipalpis.</title>
        <authorList>
            <person name="Richards S."/>
            <person name="Qu C."/>
            <person name="Dillon R."/>
            <person name="Worley K."/>
            <person name="Scherer S."/>
            <person name="Batterton M."/>
            <person name="Taylor A."/>
            <person name="Hawes A."/>
            <person name="Hernandez B."/>
            <person name="Kovar C."/>
            <person name="Mandapat C."/>
            <person name="Pham C."/>
            <person name="Qu C."/>
            <person name="Jing C."/>
            <person name="Bess C."/>
            <person name="Bandaranaike D."/>
            <person name="Ngo D."/>
            <person name="Ongeri F."/>
            <person name="Arias F."/>
            <person name="Lara F."/>
            <person name="Weissenberger G."/>
            <person name="Kamau G."/>
            <person name="Han H."/>
            <person name="Shen H."/>
            <person name="Dinh H."/>
            <person name="Khalil I."/>
            <person name="Jones J."/>
            <person name="Shafer J."/>
            <person name="Jayaseelan J."/>
            <person name="Quiroz J."/>
            <person name="Blankenburg K."/>
            <person name="Nguyen L."/>
            <person name="Jackson L."/>
            <person name="Francisco L."/>
            <person name="Tang L.-Y."/>
            <person name="Pu L.-L."/>
            <person name="Perales L."/>
            <person name="Lorensuhewa L."/>
            <person name="Munidasa M."/>
            <person name="Coyle M."/>
            <person name="Taylor M."/>
            <person name="Puazo M."/>
            <person name="Firestine M."/>
            <person name="Scheel M."/>
            <person name="Javaid M."/>
            <person name="Wang M."/>
            <person name="Li M."/>
            <person name="Tabassum N."/>
            <person name="Saada N."/>
            <person name="Osuji N."/>
            <person name="Aqrawi P."/>
            <person name="Fu Q."/>
            <person name="Thornton R."/>
            <person name="Raj R."/>
            <person name="Goodspeed R."/>
            <person name="Mata R."/>
            <person name="Najjar R."/>
            <person name="Gubbala S."/>
            <person name="Lee S."/>
            <person name="Denson S."/>
            <person name="Patil S."/>
            <person name="Macmil S."/>
            <person name="Qi S."/>
            <person name="Matskevitch T."/>
            <person name="Palculict T."/>
            <person name="Mathew T."/>
            <person name="Vee V."/>
            <person name="Velamala V."/>
            <person name="Korchina V."/>
            <person name="Cai W."/>
            <person name="Liu W."/>
            <person name="Dai W."/>
            <person name="Zou X."/>
            <person name="Zhu Y."/>
            <person name="Zhang Y."/>
            <person name="Wu Y.-Q."/>
            <person name="Xin Y."/>
            <person name="Nazarath L."/>
            <person name="Kovar C."/>
            <person name="Han Y."/>
            <person name="Muzny D."/>
            <person name="Gibbs R."/>
        </authorList>
    </citation>
    <scope>NUCLEOTIDE SEQUENCE [LARGE SCALE GENOMIC DNA]</scope>
    <source>
        <strain evidence="11">Jacobina</strain>
    </source>
</reference>
<dbReference type="Pfam" id="PF03600">
    <property type="entry name" value="CitMHS"/>
    <property type="match status" value="1"/>
</dbReference>
<dbReference type="VEuPathDB" id="VectorBase:LLOJ009532"/>
<feature type="transmembrane region" description="Helical" evidence="7">
    <location>
        <begin position="392"/>
        <end position="412"/>
    </location>
</feature>
<accession>A0A1B0CWZ6</accession>
<sequence>MGLLRRNKKGPQDAQGSQKTKKSRRKSFFSLISPSDVTEGSLQVWAGLPPKIRQDPSLASFQMEHNRLHGESHDENSDEIHNEEIAMASNEDGDGSSDHSESFITIKVPSSSNQEPTTKPDEHEISSHPNPPHHTPESHHSPHNLPHNAHFYLHHDDHTNLKEDPLYRKYLKSGFLIICWFTFAIILMMKKEKILTTKTLAVPANDFKGYEFRPMPENRVLVTMEGTFLPTEYSNETTEYLSVALQLVTFAADTNDTISVDEAQLLENIGDVWRVPLVKPEDVDKAPMVTKKHHFTVVSEHIAYDNPDLGVRIKMWTTNFDQDFAVKVTYDVEPMNVEVGVIYAALIMVLLYVLIIWEIVHRTFATVIMSTLAVAILAGLDDRPQFREIIDWLDIETIMLLFSMMIFVAVLTETGVFDYIAVYTFKGTGGRIWPLIHGLCAITVIVSSFLDNVTTLLLLAPISIKLCEVVELNPVPILMAIIVHANIGGTLTPIGDPPNILITSNHYIAKHGVTFLTFTLHMAVGVIIVGIQTMIQLRFKYRNISDLRLKIPAQIQDLRREIAVWKRAAASLSSYSKDADLVRETLMKKVKILQHQLKKKSITGAVETDLYKSTLDELQKTYPIKNKTLLIKTGIALIFTIVLFFVQSIPNLQRLTLAWSSLLGMLLLLVITSKDHPEAFESIVSRIDWAVLLFFGAMSCIIEAVSRLGFIHWIGKQTEAVIMSCSEESRLAVAIIIILWVSAITSAFVDSIPVTTMMIRVVVSLAENPALGLPLQPLVWALAFGPCLGANGTLVGASGNVCAAGIAEHHGYKISFIEYFKFGFPLMLGSVIVTTGYLMVSHVLFTWH</sequence>
<feature type="transmembrane region" description="Helical" evidence="7">
    <location>
        <begin position="363"/>
        <end position="380"/>
    </location>
</feature>
<feature type="transmembrane region" description="Helical" evidence="7">
    <location>
        <begin position="822"/>
        <end position="845"/>
    </location>
</feature>
<reference evidence="10" key="3">
    <citation type="submission" date="2020-05" db="UniProtKB">
        <authorList>
            <consortium name="EnsemblMetazoa"/>
        </authorList>
    </citation>
    <scope>IDENTIFICATION</scope>
    <source>
        <strain evidence="10">Jacobina</strain>
    </source>
</reference>
<evidence type="ECO:0000256" key="1">
    <source>
        <dbReference type="ARBA" id="ARBA00004141"/>
    </source>
</evidence>
<keyword evidence="2" id="KW-0813">Transport</keyword>
<organism evidence="10 11">
    <name type="scientific">Lutzomyia longipalpis</name>
    <name type="common">Sand fly</name>
    <dbReference type="NCBI Taxonomy" id="7200"/>
    <lineage>
        <taxon>Eukaryota</taxon>
        <taxon>Metazoa</taxon>
        <taxon>Ecdysozoa</taxon>
        <taxon>Arthropoda</taxon>
        <taxon>Hexapoda</taxon>
        <taxon>Insecta</taxon>
        <taxon>Pterygota</taxon>
        <taxon>Neoptera</taxon>
        <taxon>Endopterygota</taxon>
        <taxon>Diptera</taxon>
        <taxon>Nematocera</taxon>
        <taxon>Psychodoidea</taxon>
        <taxon>Psychodidae</taxon>
        <taxon>Lutzomyia</taxon>
        <taxon>Lutzomyia</taxon>
    </lineage>
</organism>
<dbReference type="PANTHER" id="PTHR43568:SF1">
    <property type="entry name" value="P PROTEIN"/>
    <property type="match status" value="1"/>
</dbReference>
<proteinExistence type="predicted"/>
<evidence type="ECO:0000256" key="7">
    <source>
        <dbReference type="SAM" id="Phobius"/>
    </source>
</evidence>
<keyword evidence="4 7" id="KW-1133">Transmembrane helix</keyword>
<evidence type="ECO:0000256" key="5">
    <source>
        <dbReference type="ARBA" id="ARBA00023136"/>
    </source>
</evidence>
<feature type="region of interest" description="Disordered" evidence="6">
    <location>
        <begin position="106"/>
        <end position="150"/>
    </location>
</feature>
<feature type="transmembrane region" description="Helical" evidence="7">
    <location>
        <begin position="691"/>
        <end position="711"/>
    </location>
</feature>
<evidence type="ECO:0000256" key="6">
    <source>
        <dbReference type="SAM" id="MobiDB-lite"/>
    </source>
</evidence>
<keyword evidence="5 7" id="KW-0472">Membrane</keyword>
<feature type="transmembrane region" description="Helical" evidence="7">
    <location>
        <begin position="515"/>
        <end position="535"/>
    </location>
</feature>
<dbReference type="GO" id="GO:0016020">
    <property type="term" value="C:membrane"/>
    <property type="evidence" value="ECO:0007669"/>
    <property type="project" value="UniProtKB-SubCell"/>
</dbReference>
<evidence type="ECO:0000256" key="2">
    <source>
        <dbReference type="ARBA" id="ARBA00022448"/>
    </source>
</evidence>
<dbReference type="EMBL" id="AJWK01033047">
    <property type="status" value="NOT_ANNOTATED_CDS"/>
    <property type="molecule type" value="Genomic_DNA"/>
</dbReference>
<evidence type="ECO:0000313" key="11">
    <source>
        <dbReference type="Proteomes" id="UP000092461"/>
    </source>
</evidence>
<dbReference type="CDD" id="cd01116">
    <property type="entry name" value="P_permease"/>
    <property type="match status" value="1"/>
</dbReference>
<comment type="subcellular location">
    <subcellularLocation>
        <location evidence="1">Membrane</location>
        <topology evidence="1">Multi-pass membrane protein</topology>
    </subcellularLocation>
</comment>
<feature type="transmembrane region" description="Helical" evidence="7">
    <location>
        <begin position="170"/>
        <end position="189"/>
    </location>
</feature>
<dbReference type="GO" id="GO:0055085">
    <property type="term" value="P:transmembrane transport"/>
    <property type="evidence" value="ECO:0007669"/>
    <property type="project" value="InterPro"/>
</dbReference>
<evidence type="ECO:0000256" key="4">
    <source>
        <dbReference type="ARBA" id="ARBA00022989"/>
    </source>
</evidence>
<feature type="compositionally biased region" description="Polar residues" evidence="6">
    <location>
        <begin position="108"/>
        <end position="117"/>
    </location>
</feature>
<evidence type="ECO:0000313" key="10">
    <source>
        <dbReference type="EnsemblMetazoa" id="LLOJ009532-PA"/>
    </source>
</evidence>
<feature type="transmembrane region" description="Helical" evidence="7">
    <location>
        <begin position="337"/>
        <end position="357"/>
    </location>
</feature>
<evidence type="ECO:0000313" key="9">
    <source>
        <dbReference type="EMBL" id="MBC1178370.1"/>
    </source>
</evidence>
<reference evidence="9" key="2">
    <citation type="journal article" date="2020" name="BMC">
        <title>Leishmania infection induces a limited differential gene expression in the sand fly midgut.</title>
        <authorList>
            <person name="Coutinho-Abreu I.V."/>
            <person name="Serafim T.D."/>
            <person name="Meneses C."/>
            <person name="Kamhawi S."/>
            <person name="Oliveira F."/>
            <person name="Valenzuela J.G."/>
        </authorList>
    </citation>
    <scope>NUCLEOTIDE SEQUENCE</scope>
    <source>
        <strain evidence="9">Jacobina</strain>
        <tissue evidence="9">Midgut</tissue>
    </source>
</reference>
<dbReference type="EnsemblMetazoa" id="LLOJ009532-RA">
    <property type="protein sequence ID" value="LLOJ009532-PA"/>
    <property type="gene ID" value="LLOJ009532"/>
</dbReference>
<feature type="transmembrane region" description="Helical" evidence="7">
    <location>
        <begin position="629"/>
        <end position="646"/>
    </location>
</feature>
<dbReference type="Proteomes" id="UP000092461">
    <property type="component" value="Unassembled WGS sequence"/>
</dbReference>
<feature type="transmembrane region" description="Helical" evidence="7">
    <location>
        <begin position="731"/>
        <end position="749"/>
    </location>
</feature>
<feature type="transmembrane region" description="Helical" evidence="7">
    <location>
        <begin position="432"/>
        <end position="460"/>
    </location>
</feature>
<dbReference type="PANTHER" id="PTHR43568">
    <property type="entry name" value="P PROTEIN"/>
    <property type="match status" value="1"/>
</dbReference>
<keyword evidence="3 7" id="KW-0812">Transmembrane</keyword>
<dbReference type="AlphaFoldDB" id="A0A1B0CWZ6"/>
<name>A0A1B0CWZ6_LUTLO</name>
<dbReference type="VEuPathDB" id="VectorBase:LLONM1_005200"/>
<dbReference type="EMBL" id="GITU01009667">
    <property type="protein sequence ID" value="MBC1178370.1"/>
    <property type="molecule type" value="Transcribed_RNA"/>
</dbReference>
<protein>
    <submittedName>
        <fullName evidence="9">Putative tyrosine transporter</fullName>
    </submittedName>
</protein>
<evidence type="ECO:0000259" key="8">
    <source>
        <dbReference type="Pfam" id="PF03600"/>
    </source>
</evidence>
<keyword evidence="11" id="KW-1185">Reference proteome</keyword>
<dbReference type="InterPro" id="IPR051475">
    <property type="entry name" value="Diverse_Ion_Transporter"/>
</dbReference>
<feature type="domain" description="Citrate transporter-like" evidence="8">
    <location>
        <begin position="352"/>
        <end position="785"/>
    </location>
</feature>
<feature type="transmembrane region" description="Helical" evidence="7">
    <location>
        <begin position="472"/>
        <end position="495"/>
    </location>
</feature>